<dbReference type="EMBL" id="CP022187">
    <property type="protein sequence ID" value="AWI75148.1"/>
    <property type="molecule type" value="Genomic_DNA"/>
</dbReference>
<keyword evidence="2" id="KW-1185">Reference proteome</keyword>
<dbReference type="KEGG" id="acom:CEW83_07920"/>
<dbReference type="Pfam" id="PF03692">
    <property type="entry name" value="CxxCxxCC"/>
    <property type="match status" value="1"/>
</dbReference>
<accession>A0A2U8GNS8</accession>
<sequence length="132" mass="14475">MDSFNPCLDCGICCTHFRISFYWGEADDAPGGFVPAAMTEKLNPFMRCMKGSNDANRRCSALEGTLGQQVSCSIYENRPTPCREFPVYFDDGTPNPKCDELRAKINLPPLPNPHPSRVIVAAADPAAEVFTA</sequence>
<evidence type="ECO:0008006" key="3">
    <source>
        <dbReference type="Google" id="ProtNLM"/>
    </source>
</evidence>
<evidence type="ECO:0000313" key="2">
    <source>
        <dbReference type="Proteomes" id="UP000244930"/>
    </source>
</evidence>
<gene>
    <name evidence="1" type="ORF">CEW83_07920</name>
</gene>
<name>A0A2U8GNS8_9RHOO</name>
<evidence type="ECO:0000313" key="1">
    <source>
        <dbReference type="EMBL" id="AWI75148.1"/>
    </source>
</evidence>
<dbReference type="RefSeq" id="WP_108948856.1">
    <property type="nucleotide sequence ID" value="NZ_CP022187.1"/>
</dbReference>
<dbReference type="Proteomes" id="UP000244930">
    <property type="component" value="Chromosome"/>
</dbReference>
<dbReference type="InterPro" id="IPR005358">
    <property type="entry name" value="Puta_zinc/iron-chelating_dom"/>
</dbReference>
<protein>
    <recommendedName>
        <fullName evidence="3">Zinc/iron-chelating domain-containing protein</fullName>
    </recommendedName>
</protein>
<dbReference type="AlphaFoldDB" id="A0A2U8GNS8"/>
<proteinExistence type="predicted"/>
<reference evidence="1 2" key="1">
    <citation type="submission" date="2017-06" db="EMBL/GenBank/DDBJ databases">
        <title>Azoarcus.</title>
        <authorList>
            <person name="Woo J.-H."/>
            <person name="Kim H.-S."/>
        </authorList>
    </citation>
    <scope>NUCLEOTIDE SEQUENCE [LARGE SCALE GENOMIC DNA]</scope>
    <source>
        <strain evidence="1 2">TSPY31</strain>
    </source>
</reference>
<organism evidence="1 2">
    <name type="scientific">Parazoarcus communis</name>
    <dbReference type="NCBI Taxonomy" id="41977"/>
    <lineage>
        <taxon>Bacteria</taxon>
        <taxon>Pseudomonadati</taxon>
        <taxon>Pseudomonadota</taxon>
        <taxon>Betaproteobacteria</taxon>
        <taxon>Rhodocyclales</taxon>
        <taxon>Zoogloeaceae</taxon>
        <taxon>Parazoarcus</taxon>
    </lineage>
</organism>